<dbReference type="PANTHER" id="PTHR37534:SF26">
    <property type="entry name" value="TRANSCRIPTION FACTOR, PUTATIVE-RELATED"/>
    <property type="match status" value="1"/>
</dbReference>
<dbReference type="InterPro" id="IPR021858">
    <property type="entry name" value="Fun_TF"/>
</dbReference>
<comment type="caution">
    <text evidence="5">The sequence shown here is derived from an EMBL/GenBank/DDBJ whole genome shotgun (WGS) entry which is preliminary data.</text>
</comment>
<dbReference type="GO" id="GO:0005634">
    <property type="term" value="C:nucleus"/>
    <property type="evidence" value="ECO:0007669"/>
    <property type="project" value="UniProtKB-SubCell"/>
</dbReference>
<gene>
    <name evidence="5" type="ORF">F5X68DRAFT_241046</name>
</gene>
<dbReference type="SUPFAM" id="SSF57701">
    <property type="entry name" value="Zn2/Cys6 DNA-binding domain"/>
    <property type="match status" value="1"/>
</dbReference>
<dbReference type="InterPro" id="IPR036864">
    <property type="entry name" value="Zn2-C6_fun-type_DNA-bd_sf"/>
</dbReference>
<evidence type="ECO:0000313" key="6">
    <source>
        <dbReference type="Proteomes" id="UP000770015"/>
    </source>
</evidence>
<dbReference type="SMART" id="SM00066">
    <property type="entry name" value="GAL4"/>
    <property type="match status" value="1"/>
</dbReference>
<name>A0A9P8VA19_9PEZI</name>
<organism evidence="5 6">
    <name type="scientific">Plectosphaerella plurivora</name>
    <dbReference type="NCBI Taxonomy" id="936078"/>
    <lineage>
        <taxon>Eukaryota</taxon>
        <taxon>Fungi</taxon>
        <taxon>Dikarya</taxon>
        <taxon>Ascomycota</taxon>
        <taxon>Pezizomycotina</taxon>
        <taxon>Sordariomycetes</taxon>
        <taxon>Hypocreomycetidae</taxon>
        <taxon>Glomerellales</taxon>
        <taxon>Plectosphaerellaceae</taxon>
        <taxon>Plectosphaerella</taxon>
    </lineage>
</organism>
<reference evidence="5" key="1">
    <citation type="journal article" date="2021" name="Nat. Commun.">
        <title>Genetic determinants of endophytism in the Arabidopsis root mycobiome.</title>
        <authorList>
            <person name="Mesny F."/>
            <person name="Miyauchi S."/>
            <person name="Thiergart T."/>
            <person name="Pickel B."/>
            <person name="Atanasova L."/>
            <person name="Karlsson M."/>
            <person name="Huettel B."/>
            <person name="Barry K.W."/>
            <person name="Haridas S."/>
            <person name="Chen C."/>
            <person name="Bauer D."/>
            <person name="Andreopoulos W."/>
            <person name="Pangilinan J."/>
            <person name="LaButti K."/>
            <person name="Riley R."/>
            <person name="Lipzen A."/>
            <person name="Clum A."/>
            <person name="Drula E."/>
            <person name="Henrissat B."/>
            <person name="Kohler A."/>
            <person name="Grigoriev I.V."/>
            <person name="Martin F.M."/>
            <person name="Hacquard S."/>
        </authorList>
    </citation>
    <scope>NUCLEOTIDE SEQUENCE</scope>
    <source>
        <strain evidence="5">MPI-SDFR-AT-0117</strain>
    </source>
</reference>
<dbReference type="PROSITE" id="PS00463">
    <property type="entry name" value="ZN2_CY6_FUNGAL_1"/>
    <property type="match status" value="1"/>
</dbReference>
<feature type="domain" description="Zn(2)-C6 fungal-type" evidence="4">
    <location>
        <begin position="91"/>
        <end position="119"/>
    </location>
</feature>
<evidence type="ECO:0000259" key="4">
    <source>
        <dbReference type="PROSITE" id="PS50048"/>
    </source>
</evidence>
<evidence type="ECO:0000256" key="2">
    <source>
        <dbReference type="ARBA" id="ARBA00023242"/>
    </source>
</evidence>
<dbReference type="AlphaFoldDB" id="A0A9P8VA19"/>
<dbReference type="GO" id="GO:0000976">
    <property type="term" value="F:transcription cis-regulatory region binding"/>
    <property type="evidence" value="ECO:0007669"/>
    <property type="project" value="TreeGrafter"/>
</dbReference>
<proteinExistence type="predicted"/>
<sequence>MEGLVWQTRIFPAAPCLQWALWITTTSIVFKFSSCESLIAVPKPRHRIRLLATTGELSPSHRHHHHLDLDLDLDTSQHPMTQPLPSRSHGACFTCRIRHRKCDETAPQCVECTSRRIECHGYGPQPAWAKDPARLREEVQKIKTQIKQHLRKSKGIQRPRRRSSHSDSDDMGATATAPDFQTFREAELLMHYLDRIFMIQFPYYTEKGSLTSRGWLFWRLTKKGPLRQAALTLAAFHRQTLSQHGADALERLMLFYHMSSMRELRAVVSRHQVNRSAARHDEWIEFMACGTALISFEVFSGGAGTWMPHLNALVSSFQDTQLDDLEPVPSASALDDEADIERHEYLVTISSAQRFLIAELLWFDIISCIATEAAPRSEYRRWLEETDVDISCVTGCENWAMIAIGDIATLCAHFDEIDPSKRAARVLKMRQDVDGEVTKFNSQTSHANITQSVTRIHAAAILVFLHALAHDTQAFDPDVASAVDDLIEAMRRLPVGVTVRGMPWPLET</sequence>
<dbReference type="GO" id="GO:0045944">
    <property type="term" value="P:positive regulation of transcription by RNA polymerase II"/>
    <property type="evidence" value="ECO:0007669"/>
    <property type="project" value="TreeGrafter"/>
</dbReference>
<dbReference type="CDD" id="cd00067">
    <property type="entry name" value="GAL4"/>
    <property type="match status" value="1"/>
</dbReference>
<feature type="region of interest" description="Disordered" evidence="3">
    <location>
        <begin position="146"/>
        <end position="176"/>
    </location>
</feature>
<dbReference type="EMBL" id="JAGSXJ010000014">
    <property type="protein sequence ID" value="KAH6685822.1"/>
    <property type="molecule type" value="Genomic_DNA"/>
</dbReference>
<keyword evidence="2" id="KW-0539">Nucleus</keyword>
<dbReference type="Pfam" id="PF00172">
    <property type="entry name" value="Zn_clus"/>
    <property type="match status" value="1"/>
</dbReference>
<dbReference type="PROSITE" id="PS50048">
    <property type="entry name" value="ZN2_CY6_FUNGAL_2"/>
    <property type="match status" value="1"/>
</dbReference>
<dbReference type="Gene3D" id="4.10.240.10">
    <property type="entry name" value="Zn(2)-C6 fungal-type DNA-binding domain"/>
    <property type="match status" value="1"/>
</dbReference>
<dbReference type="PANTHER" id="PTHR37534">
    <property type="entry name" value="TRANSCRIPTIONAL ACTIVATOR PROTEIN UGA3"/>
    <property type="match status" value="1"/>
</dbReference>
<dbReference type="Proteomes" id="UP000770015">
    <property type="component" value="Unassembled WGS sequence"/>
</dbReference>
<evidence type="ECO:0000256" key="3">
    <source>
        <dbReference type="SAM" id="MobiDB-lite"/>
    </source>
</evidence>
<evidence type="ECO:0000256" key="1">
    <source>
        <dbReference type="ARBA" id="ARBA00004123"/>
    </source>
</evidence>
<feature type="compositionally biased region" description="Basic residues" evidence="3">
    <location>
        <begin position="146"/>
        <end position="163"/>
    </location>
</feature>
<dbReference type="OrthoDB" id="5213892at2759"/>
<dbReference type="GO" id="GO:0008270">
    <property type="term" value="F:zinc ion binding"/>
    <property type="evidence" value="ECO:0007669"/>
    <property type="project" value="InterPro"/>
</dbReference>
<dbReference type="InterPro" id="IPR001138">
    <property type="entry name" value="Zn2Cys6_DnaBD"/>
</dbReference>
<evidence type="ECO:0000313" key="5">
    <source>
        <dbReference type="EMBL" id="KAH6685822.1"/>
    </source>
</evidence>
<dbReference type="Pfam" id="PF11951">
    <property type="entry name" value="Fungal_trans_2"/>
    <property type="match status" value="1"/>
</dbReference>
<dbReference type="GO" id="GO:0000981">
    <property type="term" value="F:DNA-binding transcription factor activity, RNA polymerase II-specific"/>
    <property type="evidence" value="ECO:0007669"/>
    <property type="project" value="InterPro"/>
</dbReference>
<keyword evidence="6" id="KW-1185">Reference proteome</keyword>
<comment type="subcellular location">
    <subcellularLocation>
        <location evidence="1">Nucleus</location>
    </subcellularLocation>
</comment>
<protein>
    <submittedName>
        <fullName evidence="5">Fungal-specific transcription factor domain-containing protein</fullName>
    </submittedName>
</protein>
<accession>A0A9P8VA19</accession>